<dbReference type="Proteomes" id="UP000668403">
    <property type="component" value="Unassembled WGS sequence"/>
</dbReference>
<dbReference type="RefSeq" id="WP_208240684.1">
    <property type="nucleotide sequence ID" value="NZ_BAAAQU010000001.1"/>
</dbReference>
<keyword evidence="1" id="KW-0472">Membrane</keyword>
<evidence type="ECO:0000313" key="4">
    <source>
        <dbReference type="Proteomes" id="UP000668403"/>
    </source>
</evidence>
<dbReference type="EMBL" id="JAGFBF010000006">
    <property type="protein sequence ID" value="MBO2990995.1"/>
    <property type="molecule type" value="Genomic_DNA"/>
</dbReference>
<dbReference type="PANTHER" id="PTHR37938:SF1">
    <property type="entry name" value="BLL0215 PROTEIN"/>
    <property type="match status" value="1"/>
</dbReference>
<feature type="domain" description="YdbS-like PH" evidence="2">
    <location>
        <begin position="94"/>
        <end position="154"/>
    </location>
</feature>
<dbReference type="AlphaFoldDB" id="A0A939QF57"/>
<evidence type="ECO:0000259" key="2">
    <source>
        <dbReference type="Pfam" id="PF03703"/>
    </source>
</evidence>
<dbReference type="Pfam" id="PF03703">
    <property type="entry name" value="bPH_2"/>
    <property type="match status" value="1"/>
</dbReference>
<reference evidence="3" key="1">
    <citation type="submission" date="2021-03" db="EMBL/GenBank/DDBJ databases">
        <title>Leucobacter chromiisoli sp. nov., isolated from chromium-containing soil of chemical plant.</title>
        <authorList>
            <person name="Xu Z."/>
        </authorList>
    </citation>
    <scope>NUCLEOTIDE SEQUENCE</scope>
    <source>
        <strain evidence="3">K 70/01</strain>
    </source>
</reference>
<organism evidence="3 4">
    <name type="scientific">Leucobacter tardus</name>
    <dbReference type="NCBI Taxonomy" id="501483"/>
    <lineage>
        <taxon>Bacteria</taxon>
        <taxon>Bacillati</taxon>
        <taxon>Actinomycetota</taxon>
        <taxon>Actinomycetes</taxon>
        <taxon>Micrococcales</taxon>
        <taxon>Microbacteriaceae</taxon>
        <taxon>Leucobacter</taxon>
    </lineage>
</organism>
<comment type="caution">
    <text evidence="3">The sequence shown here is derived from an EMBL/GenBank/DDBJ whole genome shotgun (WGS) entry which is preliminary data.</text>
</comment>
<accession>A0A939QF57</accession>
<proteinExistence type="predicted"/>
<feature type="transmembrane region" description="Helical" evidence="1">
    <location>
        <begin position="68"/>
        <end position="93"/>
    </location>
</feature>
<keyword evidence="4" id="KW-1185">Reference proteome</keyword>
<gene>
    <name evidence="3" type="ORF">J4H85_13410</name>
</gene>
<evidence type="ECO:0000313" key="3">
    <source>
        <dbReference type="EMBL" id="MBO2990995.1"/>
    </source>
</evidence>
<evidence type="ECO:0000256" key="1">
    <source>
        <dbReference type="SAM" id="Phobius"/>
    </source>
</evidence>
<keyword evidence="1" id="KW-0812">Transmembrane</keyword>
<sequence length="180" mass="19717">MSRQRRSLDSSAADLEAALGPAPEPPARPEVVVLRVRRHGRHLTVPVVLLFALAAATGYWVGSFAQPLANVAAGIAAILLSILLVFLPILTWLAERTTITTRRVIMRRGFFVRHRLEISLSRVSEVRTRRTVGQRMHGSGDIDLCVGPDRTTIADVPGMTRVAEAVQELVARTAAPPQRF</sequence>
<dbReference type="PANTHER" id="PTHR37938">
    <property type="entry name" value="BLL0215 PROTEIN"/>
    <property type="match status" value="1"/>
</dbReference>
<feature type="transmembrane region" description="Helical" evidence="1">
    <location>
        <begin position="43"/>
        <end position="62"/>
    </location>
</feature>
<protein>
    <submittedName>
        <fullName evidence="3">PH domain-containing protein</fullName>
    </submittedName>
</protein>
<keyword evidence="1" id="KW-1133">Transmembrane helix</keyword>
<name>A0A939QF57_9MICO</name>
<dbReference type="InterPro" id="IPR005182">
    <property type="entry name" value="YdbS-like_PH"/>
</dbReference>